<dbReference type="Proteomes" id="UP000557344">
    <property type="component" value="Unassembled WGS sequence"/>
</dbReference>
<comment type="caution">
    <text evidence="2">The sequence shown here is derived from an EMBL/GenBank/DDBJ whole genome shotgun (WGS) entry which is preliminary data.</text>
</comment>
<protein>
    <submittedName>
        <fullName evidence="2">Uncharacterized protein</fullName>
    </submittedName>
</protein>
<dbReference type="Proteomes" id="UP000523431">
    <property type="component" value="Unassembled WGS sequence"/>
</dbReference>
<sequence>MRFLAAGVIAILMSGEGAAACPLNDTLKLCVLNGQNLAALHSGINRGDWTVDTPSPLVSPISEPRTGRELYTMSSGLKFALYYQEYRSLFSATCELDYFGALAADRSEDLRCSSAEFEAFEAGLSAASVGSVTTERKESGTAYLIEGQNTWMKVVVVGKRNDVLNTWVETSVLTRR</sequence>
<gene>
    <name evidence="2" type="ORF">GGE46_002691</name>
    <name evidence="3" type="ORF">GGE57_002314</name>
</gene>
<dbReference type="RefSeq" id="WP_312882931.1">
    <property type="nucleotide sequence ID" value="NZ_JACIHU010000004.1"/>
</dbReference>
<dbReference type="AlphaFoldDB" id="A0A7W6VBH4"/>
<evidence type="ECO:0000313" key="5">
    <source>
        <dbReference type="Proteomes" id="UP000557344"/>
    </source>
</evidence>
<accession>A0A7W6VBH4</accession>
<dbReference type="EMBL" id="JACIHU010000004">
    <property type="protein sequence ID" value="MBB4480110.1"/>
    <property type="molecule type" value="Genomic_DNA"/>
</dbReference>
<evidence type="ECO:0000313" key="4">
    <source>
        <dbReference type="Proteomes" id="UP000523431"/>
    </source>
</evidence>
<proteinExistence type="predicted"/>
<evidence type="ECO:0000313" key="3">
    <source>
        <dbReference type="EMBL" id="MBB4535565.1"/>
    </source>
</evidence>
<reference evidence="4 5" key="1">
    <citation type="submission" date="2020-08" db="EMBL/GenBank/DDBJ databases">
        <title>Genomic Encyclopedia of Type Strains, Phase IV (KMG-V): Genome sequencing to study the core and pangenomes of soil and plant-associated prokaryotes.</title>
        <authorList>
            <person name="Whitman W."/>
        </authorList>
    </citation>
    <scope>NUCLEOTIDE SEQUENCE [LARGE SCALE GENOMIC DNA]</scope>
    <source>
        <strain evidence="2 5">SEMIA 471</strain>
        <strain evidence="3 4">SEMIA 489</strain>
    </source>
</reference>
<dbReference type="EMBL" id="JACIID010000004">
    <property type="protein sequence ID" value="MBB4535565.1"/>
    <property type="molecule type" value="Genomic_DNA"/>
</dbReference>
<feature type="chain" id="PRO_5036214372" evidence="1">
    <location>
        <begin position="20"/>
        <end position="176"/>
    </location>
</feature>
<feature type="signal peptide" evidence="1">
    <location>
        <begin position="1"/>
        <end position="19"/>
    </location>
</feature>
<name>A0A7W6VBH4_RHIET</name>
<evidence type="ECO:0000256" key="1">
    <source>
        <dbReference type="SAM" id="SignalP"/>
    </source>
</evidence>
<evidence type="ECO:0000313" key="2">
    <source>
        <dbReference type="EMBL" id="MBB4480110.1"/>
    </source>
</evidence>
<keyword evidence="1" id="KW-0732">Signal</keyword>
<organism evidence="2 5">
    <name type="scientific">Rhizobium etli</name>
    <dbReference type="NCBI Taxonomy" id="29449"/>
    <lineage>
        <taxon>Bacteria</taxon>
        <taxon>Pseudomonadati</taxon>
        <taxon>Pseudomonadota</taxon>
        <taxon>Alphaproteobacteria</taxon>
        <taxon>Hyphomicrobiales</taxon>
        <taxon>Rhizobiaceae</taxon>
        <taxon>Rhizobium/Agrobacterium group</taxon>
        <taxon>Rhizobium</taxon>
    </lineage>
</organism>